<organism evidence="1 2">
    <name type="scientific">Chaetomidium leptoderma</name>
    <dbReference type="NCBI Taxonomy" id="669021"/>
    <lineage>
        <taxon>Eukaryota</taxon>
        <taxon>Fungi</taxon>
        <taxon>Dikarya</taxon>
        <taxon>Ascomycota</taxon>
        <taxon>Pezizomycotina</taxon>
        <taxon>Sordariomycetes</taxon>
        <taxon>Sordariomycetidae</taxon>
        <taxon>Sordariales</taxon>
        <taxon>Chaetomiaceae</taxon>
        <taxon>Chaetomidium</taxon>
    </lineage>
</organism>
<accession>A0AAN6VNX7</accession>
<sequence length="111" mass="12074">MAFDAVPEGTSGARAFGFMVEYMPGCRVAEAQDLEACKAVLGKLHRLGIVLGFLDPASFLVVDKEDGQKKVFLQGFAPAATTDNQEEMDAEMRKLEAMFTKAVSEKGEHET</sequence>
<evidence type="ECO:0000313" key="2">
    <source>
        <dbReference type="Proteomes" id="UP001302745"/>
    </source>
</evidence>
<dbReference type="EMBL" id="MU856896">
    <property type="protein sequence ID" value="KAK4155068.1"/>
    <property type="molecule type" value="Genomic_DNA"/>
</dbReference>
<name>A0AAN6VNX7_9PEZI</name>
<keyword evidence="2" id="KW-1185">Reference proteome</keyword>
<dbReference type="AlphaFoldDB" id="A0AAN6VNX7"/>
<reference evidence="1" key="1">
    <citation type="journal article" date="2023" name="Mol. Phylogenet. Evol.">
        <title>Genome-scale phylogeny and comparative genomics of the fungal order Sordariales.</title>
        <authorList>
            <person name="Hensen N."/>
            <person name="Bonometti L."/>
            <person name="Westerberg I."/>
            <person name="Brannstrom I.O."/>
            <person name="Guillou S."/>
            <person name="Cros-Aarteil S."/>
            <person name="Calhoun S."/>
            <person name="Haridas S."/>
            <person name="Kuo A."/>
            <person name="Mondo S."/>
            <person name="Pangilinan J."/>
            <person name="Riley R."/>
            <person name="LaButti K."/>
            <person name="Andreopoulos B."/>
            <person name="Lipzen A."/>
            <person name="Chen C."/>
            <person name="Yan M."/>
            <person name="Daum C."/>
            <person name="Ng V."/>
            <person name="Clum A."/>
            <person name="Steindorff A."/>
            <person name="Ohm R.A."/>
            <person name="Martin F."/>
            <person name="Silar P."/>
            <person name="Natvig D.O."/>
            <person name="Lalanne C."/>
            <person name="Gautier V."/>
            <person name="Ament-Velasquez S.L."/>
            <person name="Kruys A."/>
            <person name="Hutchinson M.I."/>
            <person name="Powell A.J."/>
            <person name="Barry K."/>
            <person name="Miller A.N."/>
            <person name="Grigoriev I.V."/>
            <person name="Debuchy R."/>
            <person name="Gladieux P."/>
            <person name="Hiltunen Thoren M."/>
            <person name="Johannesson H."/>
        </authorList>
    </citation>
    <scope>NUCLEOTIDE SEQUENCE</scope>
    <source>
        <strain evidence="1">CBS 538.74</strain>
    </source>
</reference>
<protein>
    <recommendedName>
        <fullName evidence="3">Aminoglycoside phosphotransferase domain-containing protein</fullName>
    </recommendedName>
</protein>
<comment type="caution">
    <text evidence="1">The sequence shown here is derived from an EMBL/GenBank/DDBJ whole genome shotgun (WGS) entry which is preliminary data.</text>
</comment>
<proteinExistence type="predicted"/>
<gene>
    <name evidence="1" type="ORF">C8A00DRAFT_32153</name>
</gene>
<reference evidence="1" key="2">
    <citation type="submission" date="2023-05" db="EMBL/GenBank/DDBJ databases">
        <authorList>
            <consortium name="Lawrence Berkeley National Laboratory"/>
            <person name="Steindorff A."/>
            <person name="Hensen N."/>
            <person name="Bonometti L."/>
            <person name="Westerberg I."/>
            <person name="Brannstrom I.O."/>
            <person name="Guillou S."/>
            <person name="Cros-Aarteil S."/>
            <person name="Calhoun S."/>
            <person name="Haridas S."/>
            <person name="Kuo A."/>
            <person name="Mondo S."/>
            <person name="Pangilinan J."/>
            <person name="Riley R."/>
            <person name="Labutti K."/>
            <person name="Andreopoulos B."/>
            <person name="Lipzen A."/>
            <person name="Chen C."/>
            <person name="Yanf M."/>
            <person name="Daum C."/>
            <person name="Ng V."/>
            <person name="Clum A."/>
            <person name="Ohm R."/>
            <person name="Martin F."/>
            <person name="Silar P."/>
            <person name="Natvig D."/>
            <person name="Lalanne C."/>
            <person name="Gautier V."/>
            <person name="Ament-Velasquez S.L."/>
            <person name="Kruys A."/>
            <person name="Hutchinson M.I."/>
            <person name="Powell A.J."/>
            <person name="Barry K."/>
            <person name="Miller A.N."/>
            <person name="Grigoriev I.V."/>
            <person name="Debuchy R."/>
            <person name="Gladieux P."/>
            <person name="Thoren M.H."/>
            <person name="Johannesson H."/>
        </authorList>
    </citation>
    <scope>NUCLEOTIDE SEQUENCE</scope>
    <source>
        <strain evidence="1">CBS 538.74</strain>
    </source>
</reference>
<dbReference type="Proteomes" id="UP001302745">
    <property type="component" value="Unassembled WGS sequence"/>
</dbReference>
<evidence type="ECO:0008006" key="3">
    <source>
        <dbReference type="Google" id="ProtNLM"/>
    </source>
</evidence>
<evidence type="ECO:0000313" key="1">
    <source>
        <dbReference type="EMBL" id="KAK4155068.1"/>
    </source>
</evidence>